<proteinExistence type="inferred from homology"/>
<dbReference type="OrthoDB" id="8678477at2"/>
<keyword evidence="4" id="KW-1185">Reference proteome</keyword>
<evidence type="ECO:0000313" key="4">
    <source>
        <dbReference type="Proteomes" id="UP000216429"/>
    </source>
</evidence>
<comment type="similarity">
    <text evidence="1">Belongs to the UPF0065 (bug) family.</text>
</comment>
<comment type="caution">
    <text evidence="3">The sequence shown here is derived from an EMBL/GenBank/DDBJ whole genome shotgun (WGS) entry which is preliminary data.</text>
</comment>
<dbReference type="CDD" id="cd13578">
    <property type="entry name" value="PBP2_Bug27"/>
    <property type="match status" value="1"/>
</dbReference>
<dbReference type="RefSeq" id="WP_094814177.1">
    <property type="nucleotide sequence ID" value="NZ_NEVU01000003.1"/>
</dbReference>
<reference evidence="4" key="1">
    <citation type="submission" date="2017-05" db="EMBL/GenBank/DDBJ databases">
        <title>Complete and WGS of Bordetella genogroups.</title>
        <authorList>
            <person name="Spilker T."/>
            <person name="Lipuma J."/>
        </authorList>
    </citation>
    <scope>NUCLEOTIDE SEQUENCE [LARGE SCALE GENOMIC DNA]</scope>
    <source>
        <strain evidence="4">AU6712</strain>
    </source>
</reference>
<feature type="region of interest" description="Disordered" evidence="2">
    <location>
        <begin position="1"/>
        <end position="27"/>
    </location>
</feature>
<name>A0A261VAX3_9BORD</name>
<dbReference type="InterPro" id="IPR005064">
    <property type="entry name" value="BUG"/>
</dbReference>
<dbReference type="PANTHER" id="PTHR42928:SF5">
    <property type="entry name" value="BLR1237 PROTEIN"/>
    <property type="match status" value="1"/>
</dbReference>
<accession>A0A261VAX3</accession>
<evidence type="ECO:0000313" key="3">
    <source>
        <dbReference type="EMBL" id="OZI70957.1"/>
    </source>
</evidence>
<dbReference type="Proteomes" id="UP000216429">
    <property type="component" value="Unassembled WGS sequence"/>
</dbReference>
<dbReference type="Gene3D" id="3.40.190.10">
    <property type="entry name" value="Periplasmic binding protein-like II"/>
    <property type="match status" value="1"/>
</dbReference>
<sequence>MTRYLPGAGPRGPRAAAHADGGPDRPARRSVLQAGAALTLLAISGPRTLADTPWPKSPITLVVPFPPGGTTDILGRIVAHGLSTKLGQTVIVDNRAGASGAIGTQFVARSAPDGYTLVMDTIGTHALNPVLRSMPYDAVKDFEPVSEVASTANVLLAYPDGPFKSVADVLAAAKAKPGEVTFGSTSAGGSPHMSGELLEYLAKVDMVHVPYKGGGPMMTDLMGGHIPLAFDNLPSAIGPIRAGKVRALAVTSAKRSEHLPDVPTIAEAGVPGYEVDAWFAVFAPAGTPASTVNAIQQAIAQTLKEPEVAKQLAEQGAVAVGSTPQELAQRQAREIKKWRAVVDASGIKLD</sequence>
<dbReference type="InterPro" id="IPR042100">
    <property type="entry name" value="Bug_dom1"/>
</dbReference>
<gene>
    <name evidence="3" type="ORF">CAL22_13745</name>
</gene>
<organism evidence="3 4">
    <name type="scientific">Bordetella genomosp. 12</name>
    <dbReference type="NCBI Taxonomy" id="463035"/>
    <lineage>
        <taxon>Bacteria</taxon>
        <taxon>Pseudomonadati</taxon>
        <taxon>Pseudomonadota</taxon>
        <taxon>Betaproteobacteria</taxon>
        <taxon>Burkholderiales</taxon>
        <taxon>Alcaligenaceae</taxon>
        <taxon>Bordetella</taxon>
    </lineage>
</organism>
<dbReference type="PIRSF" id="PIRSF017082">
    <property type="entry name" value="YflP"/>
    <property type="match status" value="1"/>
</dbReference>
<dbReference type="AlphaFoldDB" id="A0A261VAX3"/>
<dbReference type="Pfam" id="PF03401">
    <property type="entry name" value="TctC"/>
    <property type="match status" value="1"/>
</dbReference>
<dbReference type="SUPFAM" id="SSF53850">
    <property type="entry name" value="Periplasmic binding protein-like II"/>
    <property type="match status" value="1"/>
</dbReference>
<dbReference type="Gene3D" id="3.40.190.150">
    <property type="entry name" value="Bordetella uptake gene, domain 1"/>
    <property type="match status" value="1"/>
</dbReference>
<feature type="compositionally biased region" description="Low complexity" evidence="2">
    <location>
        <begin position="1"/>
        <end position="20"/>
    </location>
</feature>
<protein>
    <recommendedName>
        <fullName evidence="5">LacI family transcriptional regulator</fullName>
    </recommendedName>
</protein>
<dbReference type="EMBL" id="NEVU01000003">
    <property type="protein sequence ID" value="OZI70957.1"/>
    <property type="molecule type" value="Genomic_DNA"/>
</dbReference>
<dbReference type="PANTHER" id="PTHR42928">
    <property type="entry name" value="TRICARBOXYLATE-BINDING PROTEIN"/>
    <property type="match status" value="1"/>
</dbReference>
<evidence type="ECO:0000256" key="2">
    <source>
        <dbReference type="SAM" id="MobiDB-lite"/>
    </source>
</evidence>
<evidence type="ECO:0000256" key="1">
    <source>
        <dbReference type="ARBA" id="ARBA00006987"/>
    </source>
</evidence>
<evidence type="ECO:0008006" key="5">
    <source>
        <dbReference type="Google" id="ProtNLM"/>
    </source>
</evidence>